<evidence type="ECO:0000256" key="7">
    <source>
        <dbReference type="ARBA" id="ARBA00038437"/>
    </source>
</evidence>
<feature type="short sequence motif" description="Q motif" evidence="10">
    <location>
        <begin position="4"/>
        <end position="32"/>
    </location>
</feature>
<evidence type="ECO:0000256" key="4">
    <source>
        <dbReference type="ARBA" id="ARBA00022801"/>
    </source>
</evidence>
<sequence length="593" mass="66070">MTKIKFDSLPLSEETLKALTEMGFEEASPIQSLAIPIVLQGKDVIGQAQTGTGKTAAFGIPAIELCDPAIKSPQTIVLCPTRELAVQVSNELKKIAKFKKGINVLPIFGGESFERQVTALKRGVQIVVGTPGRVIDHLTRKTLSLQSVKQVILDEADEMLNMGFVEDLERILSSIPKERQTILFSATMAEPIMKLTRKYQTNPELVKVVGKELTVDSIEQFFYDISDNQKVLLLKHLVEIHQVKLALVFCNTKRAVDELVEEMQKHGLKAEGLHGDLSQNQRNHVMGKFRNYTLNLLVATDVAARGIDVNGVDAVFNYDVPLDNEFYVHRIGRTGRAGNTGKSFTFVSSGKDFLRLKDIQNYCKVKIARGTLPTGEEILKLKKQNLFDQISSLLTQGVPDFYSSVAEEFNGTGISNEMLSAALVRIALGTVEELKDDRRRDGRSDRNSRGDRGDRSDRGFRGDRDRDRGPRGDRDRGSRDRFDRGSRGDRFERGSRGERSERGPREDRNNGEKMVRLFINLGKKDRISPGDIVGAFASNSSIQGKSIGSIDIYDSYSFIEVPEAKVDVVMSSMDNNKIKGKTVNLELASKRRA</sequence>
<dbReference type="PANTHER" id="PTHR47963">
    <property type="entry name" value="DEAD-BOX ATP-DEPENDENT RNA HELICASE 47, MITOCHONDRIAL"/>
    <property type="match status" value="1"/>
</dbReference>
<dbReference type="InterPro" id="IPR050547">
    <property type="entry name" value="DEAD_box_RNA_helicases"/>
</dbReference>
<evidence type="ECO:0000256" key="11">
    <source>
        <dbReference type="RuleBase" id="RU000492"/>
    </source>
</evidence>
<feature type="region of interest" description="Disordered" evidence="12">
    <location>
        <begin position="435"/>
        <end position="511"/>
    </location>
</feature>
<keyword evidence="6 11" id="KW-0067">ATP-binding</keyword>
<dbReference type="SMART" id="SM00490">
    <property type="entry name" value="HELICc"/>
    <property type="match status" value="1"/>
</dbReference>
<reference evidence="16 17" key="1">
    <citation type="submission" date="2014-09" db="EMBL/GenBank/DDBJ databases">
        <title>Sporocytophaga myxococcoides PG-01 genome sequencing.</title>
        <authorList>
            <person name="Liu L."/>
            <person name="Gao P.J."/>
            <person name="Chen G.J."/>
            <person name="Wang L.S."/>
        </authorList>
    </citation>
    <scope>NUCLEOTIDE SEQUENCE [LARGE SCALE GENOMIC DNA]</scope>
    <source>
        <strain evidence="16 17">PG-01</strain>
    </source>
</reference>
<dbReference type="EC" id="3.6.4.13" evidence="1"/>
<organism evidence="16 17">
    <name type="scientific">Sporocytophaga myxococcoides</name>
    <dbReference type="NCBI Taxonomy" id="153721"/>
    <lineage>
        <taxon>Bacteria</taxon>
        <taxon>Pseudomonadati</taxon>
        <taxon>Bacteroidota</taxon>
        <taxon>Cytophagia</taxon>
        <taxon>Cytophagales</taxon>
        <taxon>Cytophagaceae</taxon>
        <taxon>Sporocytophaga</taxon>
    </lineage>
</organism>
<dbReference type="InterPro" id="IPR000629">
    <property type="entry name" value="RNA-helicase_DEAD-box_CS"/>
</dbReference>
<evidence type="ECO:0000256" key="12">
    <source>
        <dbReference type="SAM" id="MobiDB-lite"/>
    </source>
</evidence>
<comment type="catalytic activity">
    <reaction evidence="8">
        <text>ATP + H2O = ADP + phosphate + H(+)</text>
        <dbReference type="Rhea" id="RHEA:13065"/>
        <dbReference type="ChEBI" id="CHEBI:15377"/>
        <dbReference type="ChEBI" id="CHEBI:15378"/>
        <dbReference type="ChEBI" id="CHEBI:30616"/>
        <dbReference type="ChEBI" id="CHEBI:43474"/>
        <dbReference type="ChEBI" id="CHEBI:456216"/>
        <dbReference type="EC" id="3.6.4.13"/>
    </reaction>
</comment>
<dbReference type="Pfam" id="PF03880">
    <property type="entry name" value="DbpA"/>
    <property type="match status" value="1"/>
</dbReference>
<evidence type="ECO:0000256" key="6">
    <source>
        <dbReference type="ARBA" id="ARBA00022840"/>
    </source>
</evidence>
<evidence type="ECO:0000313" key="17">
    <source>
        <dbReference type="Proteomes" id="UP000030185"/>
    </source>
</evidence>
<dbReference type="InterPro" id="IPR027417">
    <property type="entry name" value="P-loop_NTPase"/>
</dbReference>
<dbReference type="GO" id="GO:0009409">
    <property type="term" value="P:response to cold"/>
    <property type="evidence" value="ECO:0007669"/>
    <property type="project" value="TreeGrafter"/>
</dbReference>
<dbReference type="InterPro" id="IPR001650">
    <property type="entry name" value="Helicase_C-like"/>
</dbReference>
<dbReference type="eggNOG" id="COG0513">
    <property type="taxonomic scope" value="Bacteria"/>
</dbReference>
<dbReference type="GO" id="GO:0005840">
    <property type="term" value="C:ribosome"/>
    <property type="evidence" value="ECO:0007669"/>
    <property type="project" value="TreeGrafter"/>
</dbReference>
<dbReference type="GO" id="GO:0033592">
    <property type="term" value="F:RNA strand annealing activity"/>
    <property type="evidence" value="ECO:0007669"/>
    <property type="project" value="TreeGrafter"/>
</dbReference>
<evidence type="ECO:0000256" key="9">
    <source>
        <dbReference type="ARBA" id="ARBA00074363"/>
    </source>
</evidence>
<dbReference type="InterPro" id="IPR014001">
    <property type="entry name" value="Helicase_ATP-bd"/>
</dbReference>
<feature type="domain" description="Helicase C-terminal" evidence="14">
    <location>
        <begin position="217"/>
        <end position="387"/>
    </location>
</feature>
<dbReference type="PROSITE" id="PS51192">
    <property type="entry name" value="HELICASE_ATP_BIND_1"/>
    <property type="match status" value="1"/>
</dbReference>
<keyword evidence="3 11" id="KW-0547">Nucleotide-binding</keyword>
<evidence type="ECO:0000259" key="13">
    <source>
        <dbReference type="PROSITE" id="PS51192"/>
    </source>
</evidence>
<dbReference type="SUPFAM" id="SSF52540">
    <property type="entry name" value="P-loop containing nucleoside triphosphate hydrolases"/>
    <property type="match status" value="1"/>
</dbReference>
<dbReference type="OrthoDB" id="9785240at2"/>
<evidence type="ECO:0000313" key="16">
    <source>
        <dbReference type="EMBL" id="GAL83081.1"/>
    </source>
</evidence>
<dbReference type="Pfam" id="PF00270">
    <property type="entry name" value="DEAD"/>
    <property type="match status" value="1"/>
</dbReference>
<feature type="domain" description="DEAD-box RNA helicase Q" evidence="15">
    <location>
        <begin position="4"/>
        <end position="32"/>
    </location>
</feature>
<dbReference type="STRING" id="153721.MYP_307"/>
<dbReference type="PROSITE" id="PS51194">
    <property type="entry name" value="HELICASE_CTER"/>
    <property type="match status" value="1"/>
</dbReference>
<keyword evidence="5 11" id="KW-0347">Helicase</keyword>
<dbReference type="InterPro" id="IPR012677">
    <property type="entry name" value="Nucleotide-bd_a/b_plait_sf"/>
</dbReference>
<name>A0A098L8I9_9BACT</name>
<evidence type="ECO:0000256" key="2">
    <source>
        <dbReference type="ARBA" id="ARBA00022490"/>
    </source>
</evidence>
<keyword evidence="2" id="KW-0963">Cytoplasm</keyword>
<comment type="caution">
    <text evidence="16">The sequence shown here is derived from an EMBL/GenBank/DDBJ whole genome shotgun (WGS) entry which is preliminary data.</text>
</comment>
<evidence type="ECO:0000256" key="10">
    <source>
        <dbReference type="PROSITE-ProRule" id="PRU00552"/>
    </source>
</evidence>
<accession>A0A098L8I9</accession>
<dbReference type="AlphaFoldDB" id="A0A098L8I9"/>
<dbReference type="PROSITE" id="PS00039">
    <property type="entry name" value="DEAD_ATP_HELICASE"/>
    <property type="match status" value="1"/>
</dbReference>
<dbReference type="PANTHER" id="PTHR47963:SF8">
    <property type="entry name" value="ATP-DEPENDENT RNA HELICASE DEAD"/>
    <property type="match status" value="1"/>
</dbReference>
<dbReference type="CDD" id="cd12252">
    <property type="entry name" value="RRM_DbpA"/>
    <property type="match status" value="1"/>
</dbReference>
<keyword evidence="4 11" id="KW-0378">Hydrolase</keyword>
<evidence type="ECO:0000256" key="5">
    <source>
        <dbReference type="ARBA" id="ARBA00022806"/>
    </source>
</evidence>
<dbReference type="SMART" id="SM00487">
    <property type="entry name" value="DEXDc"/>
    <property type="match status" value="1"/>
</dbReference>
<feature type="domain" description="Helicase ATP-binding" evidence="13">
    <location>
        <begin position="35"/>
        <end position="206"/>
    </location>
</feature>
<dbReference type="GO" id="GO:0005829">
    <property type="term" value="C:cytosol"/>
    <property type="evidence" value="ECO:0007669"/>
    <property type="project" value="TreeGrafter"/>
</dbReference>
<dbReference type="Gene3D" id="3.40.50.300">
    <property type="entry name" value="P-loop containing nucleotide triphosphate hydrolases"/>
    <property type="match status" value="2"/>
</dbReference>
<dbReference type="InterPro" id="IPR011545">
    <property type="entry name" value="DEAD/DEAH_box_helicase_dom"/>
</dbReference>
<dbReference type="CDD" id="cd00268">
    <property type="entry name" value="DEADc"/>
    <property type="match status" value="1"/>
</dbReference>
<keyword evidence="17" id="KW-1185">Reference proteome</keyword>
<dbReference type="InterPro" id="IPR005580">
    <property type="entry name" value="DbpA/CsdA_RNA-bd_dom"/>
</dbReference>
<gene>
    <name evidence="16" type="ORF">MYP_307</name>
</gene>
<dbReference type="EMBL" id="BBLT01000001">
    <property type="protein sequence ID" value="GAL83081.1"/>
    <property type="molecule type" value="Genomic_DNA"/>
</dbReference>
<dbReference type="GO" id="GO:0042255">
    <property type="term" value="P:ribosome assembly"/>
    <property type="evidence" value="ECO:0007669"/>
    <property type="project" value="UniProtKB-ARBA"/>
</dbReference>
<proteinExistence type="inferred from homology"/>
<dbReference type="InterPro" id="IPR014014">
    <property type="entry name" value="RNA_helicase_DEAD_Q_motif"/>
</dbReference>
<dbReference type="GO" id="GO:0003724">
    <property type="term" value="F:RNA helicase activity"/>
    <property type="evidence" value="ECO:0007669"/>
    <property type="project" value="UniProtKB-EC"/>
</dbReference>
<dbReference type="Pfam" id="PF00271">
    <property type="entry name" value="Helicase_C"/>
    <property type="match status" value="1"/>
</dbReference>
<dbReference type="Gene3D" id="3.30.70.330">
    <property type="match status" value="1"/>
</dbReference>
<dbReference type="GO" id="GO:0005524">
    <property type="term" value="F:ATP binding"/>
    <property type="evidence" value="ECO:0007669"/>
    <property type="project" value="UniProtKB-KW"/>
</dbReference>
<dbReference type="RefSeq" id="WP_045457463.1">
    <property type="nucleotide sequence ID" value="NZ_BBLT01000001.1"/>
</dbReference>
<dbReference type="PROSITE" id="PS51195">
    <property type="entry name" value="Q_MOTIF"/>
    <property type="match status" value="1"/>
</dbReference>
<evidence type="ECO:0000256" key="8">
    <source>
        <dbReference type="ARBA" id="ARBA00047984"/>
    </source>
</evidence>
<evidence type="ECO:0000256" key="1">
    <source>
        <dbReference type="ARBA" id="ARBA00012552"/>
    </source>
</evidence>
<comment type="similarity">
    <text evidence="7 11">Belongs to the DEAD box helicase family.</text>
</comment>
<evidence type="ECO:0000256" key="3">
    <source>
        <dbReference type="ARBA" id="ARBA00022741"/>
    </source>
</evidence>
<dbReference type="CDD" id="cd18787">
    <property type="entry name" value="SF2_C_DEAD"/>
    <property type="match status" value="1"/>
</dbReference>
<protein>
    <recommendedName>
        <fullName evidence="9">DEAD-box ATP-dependent RNA helicase RhpA</fullName>
        <ecNumber evidence="1">3.6.4.13</ecNumber>
    </recommendedName>
</protein>
<dbReference type="FunFam" id="3.40.50.300:FF:000108">
    <property type="entry name" value="ATP-dependent RNA helicase RhlE"/>
    <property type="match status" value="1"/>
</dbReference>
<dbReference type="Proteomes" id="UP000030185">
    <property type="component" value="Unassembled WGS sequence"/>
</dbReference>
<evidence type="ECO:0000259" key="15">
    <source>
        <dbReference type="PROSITE" id="PS51195"/>
    </source>
</evidence>
<dbReference type="GO" id="GO:0016787">
    <property type="term" value="F:hydrolase activity"/>
    <property type="evidence" value="ECO:0007669"/>
    <property type="project" value="UniProtKB-KW"/>
</dbReference>
<evidence type="ECO:0000259" key="14">
    <source>
        <dbReference type="PROSITE" id="PS51194"/>
    </source>
</evidence>
<dbReference type="InterPro" id="IPR044742">
    <property type="entry name" value="DEAD/DEAH_RhlB"/>
</dbReference>